<gene>
    <name evidence="6" type="ORF">GCM10009601_18520</name>
</gene>
<dbReference type="InterPro" id="IPR011527">
    <property type="entry name" value="ABC1_TM_dom"/>
</dbReference>
<dbReference type="InterPro" id="IPR036640">
    <property type="entry name" value="ABC1_TM_sf"/>
</dbReference>
<evidence type="ECO:0000313" key="7">
    <source>
        <dbReference type="Proteomes" id="UP001500973"/>
    </source>
</evidence>
<evidence type="ECO:0000256" key="4">
    <source>
        <dbReference type="ARBA" id="ARBA00023136"/>
    </source>
</evidence>
<evidence type="ECO:0000256" key="2">
    <source>
        <dbReference type="ARBA" id="ARBA00022692"/>
    </source>
</evidence>
<evidence type="ECO:0000313" key="6">
    <source>
        <dbReference type="EMBL" id="GAA1420300.1"/>
    </source>
</evidence>
<dbReference type="Gene3D" id="1.20.1560.10">
    <property type="entry name" value="ABC transporter type 1, transmembrane domain"/>
    <property type="match status" value="1"/>
</dbReference>
<keyword evidence="3" id="KW-1133">Transmembrane helix</keyword>
<organism evidence="6 7">
    <name type="scientific">Streptomyces thermospinosisporus</name>
    <dbReference type="NCBI Taxonomy" id="161482"/>
    <lineage>
        <taxon>Bacteria</taxon>
        <taxon>Bacillati</taxon>
        <taxon>Actinomycetota</taxon>
        <taxon>Actinomycetes</taxon>
        <taxon>Kitasatosporales</taxon>
        <taxon>Streptomycetaceae</taxon>
        <taxon>Streptomyces</taxon>
    </lineage>
</organism>
<reference evidence="6 7" key="1">
    <citation type="journal article" date="2019" name="Int. J. Syst. Evol. Microbiol.">
        <title>The Global Catalogue of Microorganisms (GCM) 10K type strain sequencing project: providing services to taxonomists for standard genome sequencing and annotation.</title>
        <authorList>
            <consortium name="The Broad Institute Genomics Platform"/>
            <consortium name="The Broad Institute Genome Sequencing Center for Infectious Disease"/>
            <person name="Wu L."/>
            <person name="Ma J."/>
        </authorList>
    </citation>
    <scope>NUCLEOTIDE SEQUENCE [LARGE SCALE GENOMIC DNA]</scope>
    <source>
        <strain evidence="6 7">JCM 11756</strain>
    </source>
</reference>
<feature type="domain" description="ABC transmembrane type-1" evidence="5">
    <location>
        <begin position="1"/>
        <end position="102"/>
    </location>
</feature>
<dbReference type="EMBL" id="BAAAIZ010000021">
    <property type="protein sequence ID" value="GAA1420300.1"/>
    <property type="molecule type" value="Genomic_DNA"/>
</dbReference>
<keyword evidence="7" id="KW-1185">Reference proteome</keyword>
<name>A0ABN1YSF4_9ACTN</name>
<dbReference type="PROSITE" id="PS50929">
    <property type="entry name" value="ABC_TM1F"/>
    <property type="match status" value="1"/>
</dbReference>
<protein>
    <recommendedName>
        <fullName evidence="5">ABC transmembrane type-1 domain-containing protein</fullName>
    </recommendedName>
</protein>
<evidence type="ECO:0000256" key="1">
    <source>
        <dbReference type="ARBA" id="ARBA00004651"/>
    </source>
</evidence>
<dbReference type="RefSeq" id="WP_344011490.1">
    <property type="nucleotide sequence ID" value="NZ_BAAAIZ010000021.1"/>
</dbReference>
<dbReference type="Proteomes" id="UP001500973">
    <property type="component" value="Unassembled WGS sequence"/>
</dbReference>
<accession>A0ABN1YSF4</accession>
<evidence type="ECO:0000256" key="3">
    <source>
        <dbReference type="ARBA" id="ARBA00022989"/>
    </source>
</evidence>
<evidence type="ECO:0000259" key="5">
    <source>
        <dbReference type="PROSITE" id="PS50929"/>
    </source>
</evidence>
<dbReference type="SUPFAM" id="SSF90123">
    <property type="entry name" value="ABC transporter transmembrane region"/>
    <property type="match status" value="1"/>
</dbReference>
<keyword evidence="4" id="KW-0472">Membrane</keyword>
<sequence length="129" mass="13483">MQGRAVVKTFGGTGRAHRAFRTATDEFTDVFHRFVRGLAGIAAGMQTLLSPPFVLLAVLTGGTALINGGRMPPADLLPFLPLGLGLTAPVAALGHGFDDMRAAHQALRRIRDVLAVPPLPQPARPAPSG</sequence>
<comment type="subcellular location">
    <subcellularLocation>
        <location evidence="1">Cell membrane</location>
        <topology evidence="1">Multi-pass membrane protein</topology>
    </subcellularLocation>
</comment>
<keyword evidence="2" id="KW-0812">Transmembrane</keyword>
<comment type="caution">
    <text evidence="6">The sequence shown here is derived from an EMBL/GenBank/DDBJ whole genome shotgun (WGS) entry which is preliminary data.</text>
</comment>
<proteinExistence type="predicted"/>